<organism evidence="1 2">
    <name type="scientific">Rotaria sordida</name>
    <dbReference type="NCBI Taxonomy" id="392033"/>
    <lineage>
        <taxon>Eukaryota</taxon>
        <taxon>Metazoa</taxon>
        <taxon>Spiralia</taxon>
        <taxon>Gnathifera</taxon>
        <taxon>Rotifera</taxon>
        <taxon>Eurotatoria</taxon>
        <taxon>Bdelloidea</taxon>
        <taxon>Philodinida</taxon>
        <taxon>Philodinidae</taxon>
        <taxon>Rotaria</taxon>
    </lineage>
</organism>
<name>A0A815FH13_9BILA</name>
<sequence length="75" mass="8921">TLEKLKSDMLLSAPHMHPNYVHPHELSRLKEFLTIINSHIDRYSKHELFEDSTMLHQQQDSPSSTLVFYYEQSSY</sequence>
<evidence type="ECO:0000313" key="1">
    <source>
        <dbReference type="EMBL" id="CAF1328521.1"/>
    </source>
</evidence>
<evidence type="ECO:0000313" key="2">
    <source>
        <dbReference type="Proteomes" id="UP000663889"/>
    </source>
</evidence>
<reference evidence="1" key="1">
    <citation type="submission" date="2021-02" db="EMBL/GenBank/DDBJ databases">
        <authorList>
            <person name="Nowell W R."/>
        </authorList>
    </citation>
    <scope>NUCLEOTIDE SEQUENCE</scope>
</reference>
<comment type="caution">
    <text evidence="1">The sequence shown here is derived from an EMBL/GenBank/DDBJ whole genome shotgun (WGS) entry which is preliminary data.</text>
</comment>
<dbReference type="AlphaFoldDB" id="A0A815FH13"/>
<protein>
    <submittedName>
        <fullName evidence="1">Uncharacterized protein</fullName>
    </submittedName>
</protein>
<feature type="non-terminal residue" evidence="1">
    <location>
        <position position="1"/>
    </location>
</feature>
<dbReference type="Proteomes" id="UP000663889">
    <property type="component" value="Unassembled WGS sequence"/>
</dbReference>
<gene>
    <name evidence="1" type="ORF">SEV965_LOCUS27695</name>
</gene>
<proteinExistence type="predicted"/>
<dbReference type="EMBL" id="CAJNOU010002524">
    <property type="protein sequence ID" value="CAF1328521.1"/>
    <property type="molecule type" value="Genomic_DNA"/>
</dbReference>
<accession>A0A815FH13</accession>